<evidence type="ECO:0000313" key="6">
    <source>
        <dbReference type="EMBL" id="PWW36197.1"/>
    </source>
</evidence>
<dbReference type="EMBL" id="QGTZ01000011">
    <property type="protein sequence ID" value="PWW36197.1"/>
    <property type="molecule type" value="Genomic_DNA"/>
</dbReference>
<accession>A0A855Y4G4</accession>
<evidence type="ECO:0000256" key="1">
    <source>
        <dbReference type="ARBA" id="ARBA00022475"/>
    </source>
</evidence>
<comment type="caution">
    <text evidence="6">The sequence shown here is derived from an EMBL/GenBank/DDBJ whole genome shotgun (WGS) entry which is preliminary data.</text>
</comment>
<dbReference type="InterPro" id="IPR006059">
    <property type="entry name" value="SBP"/>
</dbReference>
<dbReference type="InterPro" id="IPR050490">
    <property type="entry name" value="Bact_solute-bd_prot1"/>
</dbReference>
<keyword evidence="1" id="KW-1003">Cell membrane</keyword>
<evidence type="ECO:0000256" key="4">
    <source>
        <dbReference type="ARBA" id="ARBA00023139"/>
    </source>
</evidence>
<dbReference type="PANTHER" id="PTHR43649">
    <property type="entry name" value="ARABINOSE-BINDING PROTEIN-RELATED"/>
    <property type="match status" value="1"/>
</dbReference>
<evidence type="ECO:0000256" key="3">
    <source>
        <dbReference type="ARBA" id="ARBA00023136"/>
    </source>
</evidence>
<dbReference type="PANTHER" id="PTHR43649:SF33">
    <property type="entry name" value="POLYGALACTURONAN_RHAMNOGALACTURONAN-BINDING PROTEIN YTCQ"/>
    <property type="match status" value="1"/>
</dbReference>
<reference evidence="6 7" key="1">
    <citation type="submission" date="2018-05" db="EMBL/GenBank/DDBJ databases">
        <title>Freshwater and sediment microbial communities from various areas in North America, analyzing microbe dynamics in response to fracking.</title>
        <authorList>
            <person name="Lamendella R."/>
        </authorList>
    </citation>
    <scope>NUCLEOTIDE SEQUENCE [LARGE SCALE GENOMIC DNA]</scope>
    <source>
        <strain evidence="6 7">DB-3</strain>
    </source>
</reference>
<keyword evidence="5" id="KW-0449">Lipoprotein</keyword>
<dbReference type="AlphaFoldDB" id="A0A855Y4G4"/>
<gene>
    <name evidence="6" type="ORF">DET56_111231</name>
</gene>
<keyword evidence="3" id="KW-0472">Membrane</keyword>
<proteinExistence type="predicted"/>
<name>A0A855Y4G4_9BACL</name>
<dbReference type="Gene3D" id="3.40.190.10">
    <property type="entry name" value="Periplasmic binding protein-like II"/>
    <property type="match status" value="2"/>
</dbReference>
<dbReference type="Proteomes" id="UP000247078">
    <property type="component" value="Unassembled WGS sequence"/>
</dbReference>
<dbReference type="SUPFAM" id="SSF53850">
    <property type="entry name" value="Periplasmic binding protein-like II"/>
    <property type="match status" value="1"/>
</dbReference>
<keyword evidence="2" id="KW-0732">Signal</keyword>
<evidence type="ECO:0000313" key="7">
    <source>
        <dbReference type="Proteomes" id="UP000247078"/>
    </source>
</evidence>
<evidence type="ECO:0000256" key="2">
    <source>
        <dbReference type="ARBA" id="ARBA00022729"/>
    </source>
</evidence>
<dbReference type="Pfam" id="PF01547">
    <property type="entry name" value="SBP_bac_1"/>
    <property type="match status" value="1"/>
</dbReference>
<dbReference type="CDD" id="cd13580">
    <property type="entry name" value="PBP2_AlgQ_like_1"/>
    <property type="match status" value="1"/>
</dbReference>
<sequence length="581" mass="65725">MYNYKKIPILEMIFYRRIGVHDVRIAALTKTKWVVILLLSACIPTDHTSGYSVQRLAVVDEQPSGNHSIFEKYSSPVEVSFVREAGDDLERMISQLPGETLLDNRWTRLYEQDLGIKLRYDWIAKGDVYGQKLGVSLASGRIPDVVKVNPYQLRQLSNAGLIQDLSEVYTTYASPFAKSILEAEGSGPFDAATIDGKLMAIPETASSIETAQYLWVRTDWLERLGLQPPETMEDVLDISKAFTIEDPDGNGEPDTYGLALTNHLWDPVMGVAGLMAGYGAYPNIWIKDADGKLVYGGIQPEVREALQVLQTMYLEGQLDPEFSYKKGTQAVRLIKDGKIGMLYGEQWTPFMIQSSREDDAEADWQAYPIVAESGRQIKVPLRTNAWQYFAVRKGYAHPEVVMKLMNLHLQTNWGEQAQYETYYNDDSKAVWMLSPVTPFPGTKNLDAYRQIREAQRSGNLAVLQDEASAIQKRIEAYVTQDVESGWGWNQTYGPTGAFSIADGYERNGQLLYDQFTGGITETMIDRQMILNDLQLEAYMNIILGRPIEEFDQFVKNWLKLGGEQITTEVNTWLKTKTALER</sequence>
<protein>
    <submittedName>
        <fullName evidence="6">Carbohydrate ABC transporter substrate-binding protein (CUT1 family)</fullName>
    </submittedName>
</protein>
<organism evidence="6 7">
    <name type="scientific">Paenibacillus pabuli</name>
    <dbReference type="NCBI Taxonomy" id="1472"/>
    <lineage>
        <taxon>Bacteria</taxon>
        <taxon>Bacillati</taxon>
        <taxon>Bacillota</taxon>
        <taxon>Bacilli</taxon>
        <taxon>Bacillales</taxon>
        <taxon>Paenibacillaceae</taxon>
        <taxon>Paenibacillus</taxon>
    </lineage>
</organism>
<evidence type="ECO:0000256" key="5">
    <source>
        <dbReference type="ARBA" id="ARBA00023288"/>
    </source>
</evidence>
<keyword evidence="4" id="KW-0564">Palmitate</keyword>